<evidence type="ECO:0000313" key="2">
    <source>
        <dbReference type="EMBL" id="RXJ84212.1"/>
    </source>
</evidence>
<dbReference type="InterPro" id="IPR043128">
    <property type="entry name" value="Rev_trsase/Diguanyl_cyclase"/>
</dbReference>
<dbReference type="AlphaFoldDB" id="A0A4Q0ZE21"/>
<sequence length="425" mass="50234">MYIMFLQISKIGVILFFLNFINKYLKKNNTKTLFLIDILYMKDLNAIYQFKNGDYIIRQLKELLKSEIKNSINKKIGKKSNIQIRNSHADVFEILIFSDINLEKINEIKNIIYEKIVSYNFKLLDKNFFINIDVTISCSKSSDKQIKVFAEKALHEAKLNYLHYMYFDSSLYKEDFVNKDLLEIINYSIKNNLVEPYFQAIMDNETSQIIKYEALMRIYDKNGNILVPNIFIHKAKKYRLYNKLMEILFDKIIIYILKYKIHVSINLDYVDILNPMIKKTLIKKIKKHQIGSFLTLEILENEKVSNFDMVNNFLKEVKKYGVKIAIDDFGVGFSNYENILNLEIDYIKIDGSLIKRIDEDIYLNLIKSIVLFSKQQNIKLVAEYVSDLKTLRYVKNIQIDYSQGYYIGKPLSIDELLGKKDEKTT</sequence>
<dbReference type="SUPFAM" id="SSF55073">
    <property type="entry name" value="Nucleotide cyclase"/>
    <property type="match status" value="1"/>
</dbReference>
<dbReference type="InterPro" id="IPR050706">
    <property type="entry name" value="Cyclic-di-GMP_PDE-like"/>
</dbReference>
<dbReference type="SMART" id="SM00052">
    <property type="entry name" value="EAL"/>
    <property type="match status" value="1"/>
</dbReference>
<dbReference type="Gene3D" id="3.20.20.450">
    <property type="entry name" value="EAL domain"/>
    <property type="match status" value="1"/>
</dbReference>
<reference evidence="2 3" key="1">
    <citation type="submission" date="2017-10" db="EMBL/GenBank/DDBJ databases">
        <title>Genomics of the genus Arcobacter.</title>
        <authorList>
            <person name="Perez-Cataluna A."/>
            <person name="Figueras M.J."/>
        </authorList>
    </citation>
    <scope>NUCLEOTIDE SEQUENCE [LARGE SCALE GENOMIC DNA]</scope>
    <source>
        <strain evidence="2 3">F26</strain>
    </source>
</reference>
<organism evidence="2 3">
    <name type="scientific">Arcobacter cloacae</name>
    <dbReference type="NCBI Taxonomy" id="1054034"/>
    <lineage>
        <taxon>Bacteria</taxon>
        <taxon>Pseudomonadati</taxon>
        <taxon>Campylobacterota</taxon>
        <taxon>Epsilonproteobacteria</taxon>
        <taxon>Campylobacterales</taxon>
        <taxon>Arcobacteraceae</taxon>
        <taxon>Arcobacter</taxon>
    </lineage>
</organism>
<dbReference type="Gene3D" id="3.30.70.270">
    <property type="match status" value="1"/>
</dbReference>
<evidence type="ECO:0000313" key="3">
    <source>
        <dbReference type="Proteomes" id="UP000290870"/>
    </source>
</evidence>
<dbReference type="InterPro" id="IPR029787">
    <property type="entry name" value="Nucleotide_cyclase"/>
</dbReference>
<feature type="domain" description="EAL" evidence="1">
    <location>
        <begin position="178"/>
        <end position="424"/>
    </location>
</feature>
<dbReference type="CDD" id="cd01948">
    <property type="entry name" value="EAL"/>
    <property type="match status" value="1"/>
</dbReference>
<dbReference type="Proteomes" id="UP000290870">
    <property type="component" value="Unassembled WGS sequence"/>
</dbReference>
<dbReference type="SUPFAM" id="SSF141868">
    <property type="entry name" value="EAL domain-like"/>
    <property type="match status" value="1"/>
</dbReference>
<dbReference type="Pfam" id="PF00563">
    <property type="entry name" value="EAL"/>
    <property type="match status" value="1"/>
</dbReference>
<accession>A0A4Q0ZE21</accession>
<name>A0A4Q0ZE21_9BACT</name>
<dbReference type="PROSITE" id="PS50883">
    <property type="entry name" value="EAL"/>
    <property type="match status" value="1"/>
</dbReference>
<gene>
    <name evidence="2" type="ORF">CRU90_07370</name>
</gene>
<proteinExistence type="predicted"/>
<comment type="caution">
    <text evidence="2">The sequence shown here is derived from an EMBL/GenBank/DDBJ whole genome shotgun (WGS) entry which is preliminary data.</text>
</comment>
<dbReference type="InterPro" id="IPR001633">
    <property type="entry name" value="EAL_dom"/>
</dbReference>
<dbReference type="EMBL" id="PDJZ01000006">
    <property type="protein sequence ID" value="RXJ84212.1"/>
    <property type="molecule type" value="Genomic_DNA"/>
</dbReference>
<dbReference type="InterPro" id="IPR035919">
    <property type="entry name" value="EAL_sf"/>
</dbReference>
<dbReference type="OrthoDB" id="9790732at2"/>
<protein>
    <recommendedName>
        <fullName evidence="1">EAL domain-containing protein</fullName>
    </recommendedName>
</protein>
<dbReference type="GO" id="GO:0071111">
    <property type="term" value="F:cyclic-guanylate-specific phosphodiesterase activity"/>
    <property type="evidence" value="ECO:0007669"/>
    <property type="project" value="InterPro"/>
</dbReference>
<dbReference type="PANTHER" id="PTHR33121">
    <property type="entry name" value="CYCLIC DI-GMP PHOSPHODIESTERASE PDEF"/>
    <property type="match status" value="1"/>
</dbReference>
<evidence type="ECO:0000259" key="1">
    <source>
        <dbReference type="PROSITE" id="PS50883"/>
    </source>
</evidence>
<dbReference type="PANTHER" id="PTHR33121:SF71">
    <property type="entry name" value="OXYGEN SENSOR PROTEIN DOSP"/>
    <property type="match status" value="1"/>
</dbReference>